<organism evidence="1 2">
    <name type="scientific">Anaerobutyricum hallii</name>
    <dbReference type="NCBI Taxonomy" id="39488"/>
    <lineage>
        <taxon>Bacteria</taxon>
        <taxon>Bacillati</taxon>
        <taxon>Bacillota</taxon>
        <taxon>Clostridia</taxon>
        <taxon>Lachnospirales</taxon>
        <taxon>Lachnospiraceae</taxon>
        <taxon>Anaerobutyricum</taxon>
    </lineage>
</organism>
<name>A0A173RLR1_9FIRM</name>
<reference evidence="1 2" key="1">
    <citation type="submission" date="2015-09" db="EMBL/GenBank/DDBJ databases">
        <authorList>
            <consortium name="Pathogen Informatics"/>
        </authorList>
    </citation>
    <scope>NUCLEOTIDE SEQUENCE [LARGE SCALE GENOMIC DNA]</scope>
    <source>
        <strain evidence="1 2">2789STDY5834966</strain>
    </source>
</reference>
<accession>A0A173RLR1</accession>
<dbReference type="Proteomes" id="UP000095390">
    <property type="component" value="Unassembled WGS sequence"/>
</dbReference>
<evidence type="ECO:0000313" key="2">
    <source>
        <dbReference type="Proteomes" id="UP000095390"/>
    </source>
</evidence>
<sequence length="98" mass="11405">MNQTTKRSKELKEVHVGRNEVGKSVTGISLEAPKYSCIETKQDGVKVILEFPEFDETRERTEAGYHQLEIQKEVNNVLSHTLREQIKNHQIYHVERIS</sequence>
<evidence type="ECO:0000313" key="1">
    <source>
        <dbReference type="EMBL" id="CUM78687.1"/>
    </source>
</evidence>
<dbReference type="AlphaFoldDB" id="A0A173RLR1"/>
<protein>
    <submittedName>
        <fullName evidence="1">Uncharacterized protein</fullName>
    </submittedName>
</protein>
<dbReference type="EMBL" id="CYYC01000002">
    <property type="protein sequence ID" value="CUM78687.1"/>
    <property type="molecule type" value="Genomic_DNA"/>
</dbReference>
<gene>
    <name evidence="1" type="ORF">ERS852578_00228</name>
</gene>
<proteinExistence type="predicted"/>
<dbReference type="RefSeq" id="WP_022170245.1">
    <property type="nucleotide sequence ID" value="NZ_CATVRT010000062.1"/>
</dbReference>